<evidence type="ECO:0000313" key="1">
    <source>
        <dbReference type="EMBL" id="CDM88207.1"/>
    </source>
</evidence>
<name>A0A0B6X352_XENBV</name>
<dbReference type="EMBL" id="FO818637">
    <property type="protein sequence ID" value="CDM88207.1"/>
    <property type="molecule type" value="Genomic_DNA"/>
</dbReference>
<reference evidence="1 2" key="1">
    <citation type="submission" date="2014-02" db="EMBL/GenBank/DDBJ databases">
        <authorList>
            <person name="Genoscope - CEA"/>
        </authorList>
    </citation>
    <scope>NUCLEOTIDE SEQUENCE [LARGE SCALE GENOMIC DNA]</scope>
    <source>
        <strain evidence="1 2">CS03</strain>
    </source>
</reference>
<dbReference type="AlphaFoldDB" id="A0A0B6X352"/>
<organism evidence="1 2">
    <name type="scientific">Xenorhabdus bovienii</name>
    <name type="common">Xenorhabdus nematophila subsp. bovienii</name>
    <dbReference type="NCBI Taxonomy" id="40576"/>
    <lineage>
        <taxon>Bacteria</taxon>
        <taxon>Pseudomonadati</taxon>
        <taxon>Pseudomonadota</taxon>
        <taxon>Gammaproteobacteria</taxon>
        <taxon>Enterobacterales</taxon>
        <taxon>Morganellaceae</taxon>
        <taxon>Xenorhabdus</taxon>
    </lineage>
</organism>
<accession>A0A0B6X352</accession>
<gene>
    <name evidence="1" type="ORF">XBW1_0850</name>
</gene>
<protein>
    <submittedName>
        <fullName evidence="1">Uncharacterized protein</fullName>
    </submittedName>
</protein>
<sequence length="45" mass="5243">MGNITPISIIYLRIDDIYRLLIKQNLTIGTVADGRRKNSQYSRYV</sequence>
<dbReference type="Proteomes" id="UP000032930">
    <property type="component" value="Chromosome"/>
</dbReference>
<dbReference type="KEGG" id="xbv:XBW1_0850"/>
<proteinExistence type="predicted"/>
<evidence type="ECO:0000313" key="2">
    <source>
        <dbReference type="Proteomes" id="UP000032930"/>
    </source>
</evidence>